<reference evidence="1 2" key="1">
    <citation type="submission" date="2017-02" db="EMBL/GenBank/DDBJ databases">
        <title>The new phylogeny of genus Mycobacterium.</title>
        <authorList>
            <person name="Tortoli E."/>
            <person name="Trovato A."/>
            <person name="Cirillo D.M."/>
        </authorList>
    </citation>
    <scope>NUCLEOTIDE SEQUENCE [LARGE SCALE GENOMIC DNA]</scope>
    <source>
        <strain evidence="1 2">DSM 45093</strain>
    </source>
</reference>
<accession>A0A1X0DXN0</accession>
<name>A0A1X0DXN0_9MYCO</name>
<organism evidence="1 2">
    <name type="scientific">Mycolicibacter kumamotonensis</name>
    <dbReference type="NCBI Taxonomy" id="354243"/>
    <lineage>
        <taxon>Bacteria</taxon>
        <taxon>Bacillati</taxon>
        <taxon>Actinomycetota</taxon>
        <taxon>Actinomycetes</taxon>
        <taxon>Mycobacteriales</taxon>
        <taxon>Mycobacteriaceae</taxon>
        <taxon>Mycolicibacter</taxon>
    </lineage>
</organism>
<dbReference type="Proteomes" id="UP000192713">
    <property type="component" value="Unassembled WGS sequence"/>
</dbReference>
<evidence type="ECO:0000313" key="1">
    <source>
        <dbReference type="EMBL" id="ORA77196.1"/>
    </source>
</evidence>
<dbReference type="RefSeq" id="WP_083082353.1">
    <property type="nucleotide sequence ID" value="NZ_MVHU01000035.1"/>
</dbReference>
<sequence length="93" mass="10516">MSKYKFYPKRTDHVFAVCFDGTLESAQRISQMADRDAELIVDPKAPVGDRPLKMRVGEQVVAAGSYVVCDQAKNIIEVIEAWDFRDRYSSDGL</sequence>
<evidence type="ECO:0000313" key="2">
    <source>
        <dbReference type="Proteomes" id="UP000192713"/>
    </source>
</evidence>
<dbReference type="EMBL" id="MVHU01000035">
    <property type="protein sequence ID" value="ORA77196.1"/>
    <property type="molecule type" value="Genomic_DNA"/>
</dbReference>
<proteinExistence type="predicted"/>
<gene>
    <name evidence="1" type="ORF">BST28_18945</name>
</gene>
<comment type="caution">
    <text evidence="1">The sequence shown here is derived from an EMBL/GenBank/DDBJ whole genome shotgun (WGS) entry which is preliminary data.</text>
</comment>
<protein>
    <submittedName>
        <fullName evidence="1">Uncharacterized protein</fullName>
    </submittedName>
</protein>
<dbReference type="AlphaFoldDB" id="A0A1X0DXN0"/>